<dbReference type="Gene3D" id="3.40.50.20">
    <property type="match status" value="1"/>
</dbReference>
<dbReference type="InterPro" id="IPR003135">
    <property type="entry name" value="ATP-grasp_carboxylate-amine"/>
</dbReference>
<dbReference type="AlphaFoldDB" id="A0A1G2DC02"/>
<dbReference type="SUPFAM" id="SSF56059">
    <property type="entry name" value="Glutathione synthetase ATP-binding domain-like"/>
    <property type="match status" value="1"/>
</dbReference>
<evidence type="ECO:0000259" key="7">
    <source>
        <dbReference type="PROSITE" id="PS50975"/>
    </source>
</evidence>
<protein>
    <recommendedName>
        <fullName evidence="5 6">N5-carboxyaminoimidazole ribonucleotide synthase</fullName>
        <shortName evidence="5 6">N5-CAIR synthase</shortName>
        <ecNumber evidence="5 6">6.3.4.18</ecNumber>
    </recommendedName>
    <alternativeName>
        <fullName evidence="5 6">5-(carboxyamino)imidazole ribonucleotide synthetase</fullName>
    </alternativeName>
</protein>
<dbReference type="UniPathway" id="UPA00074">
    <property type="reaction ID" value="UER00942"/>
</dbReference>
<feature type="binding site" evidence="5">
    <location>
        <begin position="162"/>
        <end position="168"/>
    </location>
    <ligand>
        <name>ATP</name>
        <dbReference type="ChEBI" id="CHEBI:30616"/>
    </ligand>
</feature>
<dbReference type="NCBIfam" id="TIGR01161">
    <property type="entry name" value="purK"/>
    <property type="match status" value="1"/>
</dbReference>
<dbReference type="GO" id="GO:0034028">
    <property type="term" value="F:5-(carboxyamino)imidazole ribonucleotide synthase activity"/>
    <property type="evidence" value="ECO:0007669"/>
    <property type="project" value="UniProtKB-UniRule"/>
</dbReference>
<dbReference type="Pfam" id="PF17769">
    <property type="entry name" value="PurK_C"/>
    <property type="match status" value="1"/>
</dbReference>
<dbReference type="NCBIfam" id="NF004679">
    <property type="entry name" value="PRK06019.1-5"/>
    <property type="match status" value="1"/>
</dbReference>
<dbReference type="InterPro" id="IPR040686">
    <property type="entry name" value="PurK_C"/>
</dbReference>
<keyword evidence="1 5" id="KW-0436">Ligase</keyword>
<feature type="binding site" evidence="5">
    <location>
        <position position="200"/>
    </location>
    <ligand>
        <name>ATP</name>
        <dbReference type="ChEBI" id="CHEBI:30616"/>
    </ligand>
</feature>
<dbReference type="EC" id="6.3.4.18" evidence="5 6"/>
<dbReference type="SUPFAM" id="SSF51246">
    <property type="entry name" value="Rudiment single hybrid motif"/>
    <property type="match status" value="1"/>
</dbReference>
<feature type="binding site" evidence="5">
    <location>
        <begin position="192"/>
        <end position="195"/>
    </location>
    <ligand>
        <name>ATP</name>
        <dbReference type="ChEBI" id="CHEBI:30616"/>
    </ligand>
</feature>
<keyword evidence="3 5" id="KW-0658">Purine biosynthesis</keyword>
<feature type="domain" description="ATP-grasp" evidence="7">
    <location>
        <begin position="113"/>
        <end position="308"/>
    </location>
</feature>
<feature type="binding site" evidence="5">
    <location>
        <position position="223"/>
    </location>
    <ligand>
        <name>ATP</name>
        <dbReference type="ChEBI" id="CHEBI:30616"/>
    </ligand>
</feature>
<comment type="function">
    <text evidence="6">Catalyzes the ATP-dependent conversion of 5-aminoimidazole ribonucleotide (AIR) and HCO(3)- to N5-carboxyaminoimidazole ribonucleotide (N5-CAIR).</text>
</comment>
<evidence type="ECO:0000256" key="3">
    <source>
        <dbReference type="ARBA" id="ARBA00022755"/>
    </source>
</evidence>
<evidence type="ECO:0000313" key="9">
    <source>
        <dbReference type="Proteomes" id="UP000178099"/>
    </source>
</evidence>
<dbReference type="InterPro" id="IPR016185">
    <property type="entry name" value="PreATP-grasp_dom_sf"/>
</dbReference>
<evidence type="ECO:0000256" key="1">
    <source>
        <dbReference type="ARBA" id="ARBA00022598"/>
    </source>
</evidence>
<dbReference type="InterPro" id="IPR011054">
    <property type="entry name" value="Rudment_hybrid_motif"/>
</dbReference>
<comment type="similarity">
    <text evidence="5 6">Belongs to the PurK/PurT family.</text>
</comment>
<dbReference type="InterPro" id="IPR029752">
    <property type="entry name" value="D-isomer_DH_CS1"/>
</dbReference>
<comment type="function">
    <text evidence="5">Catalyzes the ATP-dependent conversion of 5-aminoimidazole ribonucleotide (AIR) and HCO(3)(-) to N5-carboxyaminoimidazole ribonucleotide (N5-CAIR).</text>
</comment>
<dbReference type="HAMAP" id="MF_01928">
    <property type="entry name" value="PurK"/>
    <property type="match status" value="1"/>
</dbReference>
<dbReference type="InterPro" id="IPR005875">
    <property type="entry name" value="PurK"/>
</dbReference>
<dbReference type="InterPro" id="IPR054350">
    <property type="entry name" value="PurT/PurK_preATP-grasp"/>
</dbReference>
<dbReference type="GO" id="GO:0005829">
    <property type="term" value="C:cytosol"/>
    <property type="evidence" value="ECO:0007669"/>
    <property type="project" value="TreeGrafter"/>
</dbReference>
<dbReference type="PANTHER" id="PTHR11609">
    <property type="entry name" value="PURINE BIOSYNTHESIS PROTEIN 6/7, PUR6/7"/>
    <property type="match status" value="1"/>
</dbReference>
<dbReference type="PROSITE" id="PS50975">
    <property type="entry name" value="ATP_GRASP"/>
    <property type="match status" value="1"/>
</dbReference>
<dbReference type="Pfam" id="PF02222">
    <property type="entry name" value="ATP-grasp"/>
    <property type="match status" value="1"/>
</dbReference>
<keyword evidence="4 5" id="KW-0067">ATP-binding</keyword>
<reference evidence="8 9" key="1">
    <citation type="journal article" date="2016" name="Nat. Commun.">
        <title>Thousands of microbial genomes shed light on interconnected biogeochemical processes in an aquifer system.</title>
        <authorList>
            <person name="Anantharaman K."/>
            <person name="Brown C.T."/>
            <person name="Hug L.A."/>
            <person name="Sharon I."/>
            <person name="Castelle C.J."/>
            <person name="Probst A.J."/>
            <person name="Thomas B.C."/>
            <person name="Singh A."/>
            <person name="Wilkins M.J."/>
            <person name="Karaoz U."/>
            <person name="Brodie E.L."/>
            <person name="Williams K.H."/>
            <person name="Hubbard S.S."/>
            <person name="Banfield J.F."/>
        </authorList>
    </citation>
    <scope>NUCLEOTIDE SEQUENCE [LARGE SCALE GENOMIC DNA]</scope>
</reference>
<dbReference type="FunFam" id="3.30.470.20:FF:000029">
    <property type="entry name" value="N5-carboxyaminoimidazole ribonucleotide synthase"/>
    <property type="match status" value="1"/>
</dbReference>
<dbReference type="NCBIfam" id="NF004676">
    <property type="entry name" value="PRK06019.1-2"/>
    <property type="match status" value="1"/>
</dbReference>
<dbReference type="Pfam" id="PF22660">
    <property type="entry name" value="RS_preATP-grasp-like"/>
    <property type="match status" value="1"/>
</dbReference>
<dbReference type="GO" id="GO:0004638">
    <property type="term" value="F:phosphoribosylaminoimidazole carboxylase activity"/>
    <property type="evidence" value="ECO:0007669"/>
    <property type="project" value="InterPro"/>
</dbReference>
<proteinExistence type="inferred from homology"/>
<dbReference type="PANTHER" id="PTHR11609:SF5">
    <property type="entry name" value="PHOSPHORIBOSYLAMINOIMIDAZOLE CARBOXYLASE"/>
    <property type="match status" value="1"/>
</dbReference>
<evidence type="ECO:0000256" key="4">
    <source>
        <dbReference type="ARBA" id="ARBA00022840"/>
    </source>
</evidence>
<name>A0A1G2DC02_9BACT</name>
<evidence type="ECO:0000256" key="2">
    <source>
        <dbReference type="ARBA" id="ARBA00022741"/>
    </source>
</evidence>
<keyword evidence="2 5" id="KW-0547">Nucleotide-binding</keyword>
<feature type="binding site" evidence="5">
    <location>
        <position position="109"/>
    </location>
    <ligand>
        <name>ATP</name>
        <dbReference type="ChEBI" id="CHEBI:30616"/>
    </ligand>
</feature>
<evidence type="ECO:0000313" key="8">
    <source>
        <dbReference type="EMBL" id="OGZ10451.1"/>
    </source>
</evidence>
<evidence type="ECO:0000256" key="6">
    <source>
        <dbReference type="RuleBase" id="RU361200"/>
    </source>
</evidence>
<dbReference type="GO" id="GO:0046872">
    <property type="term" value="F:metal ion binding"/>
    <property type="evidence" value="ECO:0007669"/>
    <property type="project" value="InterPro"/>
</dbReference>
<dbReference type="Gene3D" id="3.30.470.20">
    <property type="entry name" value="ATP-grasp fold, B domain"/>
    <property type="match status" value="1"/>
</dbReference>
<comment type="caution">
    <text evidence="8">The sequence shown here is derived from an EMBL/GenBank/DDBJ whole genome shotgun (WGS) entry which is preliminary data.</text>
</comment>
<dbReference type="Gene3D" id="3.30.1490.20">
    <property type="entry name" value="ATP-grasp fold, A domain"/>
    <property type="match status" value="1"/>
</dbReference>
<dbReference type="SUPFAM" id="SSF52440">
    <property type="entry name" value="PreATP-grasp domain"/>
    <property type="match status" value="1"/>
</dbReference>
<dbReference type="GO" id="GO:0005524">
    <property type="term" value="F:ATP binding"/>
    <property type="evidence" value="ECO:0007669"/>
    <property type="project" value="UniProtKB-UniRule"/>
</dbReference>
<dbReference type="InterPro" id="IPR013815">
    <property type="entry name" value="ATP_grasp_subdomain_1"/>
</dbReference>
<dbReference type="GO" id="GO:0006189">
    <property type="term" value="P:'de novo' IMP biosynthetic process"/>
    <property type="evidence" value="ECO:0007669"/>
    <property type="project" value="UniProtKB-UniRule"/>
</dbReference>
<dbReference type="PROSITE" id="PS00065">
    <property type="entry name" value="D_2_HYDROXYACID_DH_1"/>
    <property type="match status" value="1"/>
</dbReference>
<comment type="catalytic activity">
    <reaction evidence="5 6">
        <text>5-amino-1-(5-phospho-beta-D-ribosyl)imidazole + hydrogencarbonate + ATP = 5-carboxyamino-1-(5-phospho-D-ribosyl)imidazole + ADP + phosphate + 2 H(+)</text>
        <dbReference type="Rhea" id="RHEA:19317"/>
        <dbReference type="ChEBI" id="CHEBI:15378"/>
        <dbReference type="ChEBI" id="CHEBI:17544"/>
        <dbReference type="ChEBI" id="CHEBI:30616"/>
        <dbReference type="ChEBI" id="CHEBI:43474"/>
        <dbReference type="ChEBI" id="CHEBI:58730"/>
        <dbReference type="ChEBI" id="CHEBI:137981"/>
        <dbReference type="ChEBI" id="CHEBI:456216"/>
        <dbReference type="EC" id="6.3.4.18"/>
    </reaction>
</comment>
<organism evidence="8 9">
    <name type="scientific">Candidatus Lloydbacteria bacterium RIFCSPHIGHO2_02_FULL_51_22</name>
    <dbReference type="NCBI Taxonomy" id="1798663"/>
    <lineage>
        <taxon>Bacteria</taxon>
        <taxon>Candidatus Lloydiibacteriota</taxon>
    </lineage>
</organism>
<gene>
    <name evidence="5 6" type="primary">purK</name>
    <name evidence="8" type="ORF">A3D67_03585</name>
</gene>
<comment type="pathway">
    <text evidence="5 6">Purine metabolism; IMP biosynthesis via de novo pathway; 5-amino-1-(5-phospho-D-ribosyl)imidazole-4-carboxylate from 5-amino-1-(5-phospho-D-ribosyl)imidazole (N5-CAIR route): step 1/2.</text>
</comment>
<accession>A0A1G2DC02</accession>
<comment type="subunit">
    <text evidence="5 6">Homodimer.</text>
</comment>
<dbReference type="InterPro" id="IPR011761">
    <property type="entry name" value="ATP-grasp"/>
</dbReference>
<sequence>MSQSVCIPPGSCIGILGAGQLGKMTALAAARLGYRTVIWSPPGDTPAMDVAAYPIKAPYEDPDAFDMFTRLANVATLEFENIPVPLVEQIAKVIPMRPGAEVLRIMQDRFEEKKLFLNLQIPFAGTVGINDAHDALNYRASFPEIFSGCASFPAVLKTRRMGYDGRGQRIVPDVGVLHEAFLALGSVPCVLETQVDLACEISVIVARNFDGDMKFYPVVQNTHKNSILSETRWPATSIDERIEKEAIDIALLIADELDVVGLLAVEMFVTKDGQVLANELAPRPHNSGHGTIDACVTSQFEQHVRAVCNLPLGDPTPHSAWVMSNLLGDEANKWEHLLRDPKAKLHLYGKRERRPGRKMGHVTVLSSIPK</sequence>
<feature type="binding site" evidence="5">
    <location>
        <position position="157"/>
    </location>
    <ligand>
        <name>ATP</name>
        <dbReference type="ChEBI" id="CHEBI:30616"/>
    </ligand>
</feature>
<evidence type="ECO:0000256" key="5">
    <source>
        <dbReference type="HAMAP-Rule" id="MF_01928"/>
    </source>
</evidence>
<feature type="binding site" evidence="5">
    <location>
        <begin position="278"/>
        <end position="279"/>
    </location>
    <ligand>
        <name>ATP</name>
        <dbReference type="ChEBI" id="CHEBI:30616"/>
    </ligand>
</feature>
<dbReference type="EMBL" id="MHLN01000040">
    <property type="protein sequence ID" value="OGZ10451.1"/>
    <property type="molecule type" value="Genomic_DNA"/>
</dbReference>
<dbReference type="Proteomes" id="UP000178099">
    <property type="component" value="Unassembled WGS sequence"/>
</dbReference>